<name>A0A9R1UAL2_9HYME</name>
<dbReference type="RefSeq" id="XP_011313230.1">
    <property type="nucleotide sequence ID" value="XM_011314928.1"/>
</dbReference>
<dbReference type="RefSeq" id="XP_011313231.1">
    <property type="nucleotide sequence ID" value="XM_011314929.1"/>
</dbReference>
<evidence type="ECO:0000313" key="3">
    <source>
        <dbReference type="RefSeq" id="XP_011313231.1"/>
    </source>
</evidence>
<proteinExistence type="predicted"/>
<protein>
    <submittedName>
        <fullName evidence="2 3">Uncharacterized protein</fullName>
    </submittedName>
</protein>
<keyword evidence="1" id="KW-1185">Reference proteome</keyword>
<evidence type="ECO:0000313" key="1">
    <source>
        <dbReference type="Proteomes" id="UP000694866"/>
    </source>
</evidence>
<accession>A0A9R1TQ54</accession>
<organism evidence="1 3">
    <name type="scientific">Fopius arisanus</name>
    <dbReference type="NCBI Taxonomy" id="64838"/>
    <lineage>
        <taxon>Eukaryota</taxon>
        <taxon>Metazoa</taxon>
        <taxon>Ecdysozoa</taxon>
        <taxon>Arthropoda</taxon>
        <taxon>Hexapoda</taxon>
        <taxon>Insecta</taxon>
        <taxon>Pterygota</taxon>
        <taxon>Neoptera</taxon>
        <taxon>Endopterygota</taxon>
        <taxon>Hymenoptera</taxon>
        <taxon>Apocrita</taxon>
        <taxon>Ichneumonoidea</taxon>
        <taxon>Braconidae</taxon>
        <taxon>Opiinae</taxon>
        <taxon>Fopius</taxon>
    </lineage>
</organism>
<evidence type="ECO:0000313" key="2">
    <source>
        <dbReference type="RefSeq" id="XP_011313230.1"/>
    </source>
</evidence>
<gene>
    <name evidence="2 3" type="primary">LOC105272708</name>
</gene>
<accession>A0A9R1UAL2</accession>
<dbReference type="GeneID" id="105272708"/>
<dbReference type="OrthoDB" id="7570424at2759"/>
<sequence length="224" mass="25725">MSGTINPFATTNHDEFVWPHPLPSKITPKLPPKNSHRRPFMSRMDPDECECPVHNMDTSLSRYKKLAIKEKNLCKNIAQVNQQMTTLLSHMLENADSSEDVMQSVYQSAFDGNQVLSMKYRPLMAAIDAPVNSPIVPVISELKTGYRDPIRFRYSPVEIPVIEPADPVDFCREPEQLSTWFTPFTGRSVYMDTFSKLGLSNMKNQQQYREPLPSSRRRWGDCKL</sequence>
<dbReference type="AlphaFoldDB" id="A0A9R1UAL2"/>
<dbReference type="KEGG" id="fas:105272708"/>
<dbReference type="Proteomes" id="UP000694866">
    <property type="component" value="Unplaced"/>
</dbReference>
<reference evidence="2 3" key="1">
    <citation type="submission" date="2025-04" db="UniProtKB">
        <authorList>
            <consortium name="RefSeq"/>
        </authorList>
    </citation>
    <scope>IDENTIFICATION</scope>
    <source>
        <strain evidence="2 3">USDA-PBARC FA_bdor</strain>
        <tissue evidence="2 3">Whole organism</tissue>
    </source>
</reference>